<gene>
    <name evidence="1" type="ORF">METZ01_LOCUS497759</name>
</gene>
<dbReference type="AlphaFoldDB" id="A0A383DKY2"/>
<dbReference type="EMBL" id="UINC01218043">
    <property type="protein sequence ID" value="SVE44905.1"/>
    <property type="molecule type" value="Genomic_DNA"/>
</dbReference>
<evidence type="ECO:0000313" key="1">
    <source>
        <dbReference type="EMBL" id="SVE44905.1"/>
    </source>
</evidence>
<protein>
    <submittedName>
        <fullName evidence="1">Uncharacterized protein</fullName>
    </submittedName>
</protein>
<reference evidence="1" key="1">
    <citation type="submission" date="2018-05" db="EMBL/GenBank/DDBJ databases">
        <authorList>
            <person name="Lanie J.A."/>
            <person name="Ng W.-L."/>
            <person name="Kazmierczak K.M."/>
            <person name="Andrzejewski T.M."/>
            <person name="Davidsen T.M."/>
            <person name="Wayne K.J."/>
            <person name="Tettelin H."/>
            <person name="Glass J.I."/>
            <person name="Rusch D."/>
            <person name="Podicherti R."/>
            <person name="Tsui H.-C.T."/>
            <person name="Winkler M.E."/>
        </authorList>
    </citation>
    <scope>NUCLEOTIDE SEQUENCE</scope>
</reference>
<feature type="non-terminal residue" evidence="1">
    <location>
        <position position="1"/>
    </location>
</feature>
<name>A0A383DKY2_9ZZZZ</name>
<sequence length="59" mass="7041">LKHTYNYYVKAGDETLDRVFGPKYCEGTFVMERNEERQIKAECPDLNFNFDTEYSIHVD</sequence>
<proteinExistence type="predicted"/>
<accession>A0A383DKY2</accession>
<organism evidence="1">
    <name type="scientific">marine metagenome</name>
    <dbReference type="NCBI Taxonomy" id="408172"/>
    <lineage>
        <taxon>unclassified sequences</taxon>
        <taxon>metagenomes</taxon>
        <taxon>ecological metagenomes</taxon>
    </lineage>
</organism>